<evidence type="ECO:0000313" key="2">
    <source>
        <dbReference type="Proteomes" id="UP000018144"/>
    </source>
</evidence>
<organism evidence="1 2">
    <name type="scientific">Pyronema omphalodes (strain CBS 100304)</name>
    <name type="common">Pyronema confluens</name>
    <dbReference type="NCBI Taxonomy" id="1076935"/>
    <lineage>
        <taxon>Eukaryota</taxon>
        <taxon>Fungi</taxon>
        <taxon>Dikarya</taxon>
        <taxon>Ascomycota</taxon>
        <taxon>Pezizomycotina</taxon>
        <taxon>Pezizomycetes</taxon>
        <taxon>Pezizales</taxon>
        <taxon>Pyronemataceae</taxon>
        <taxon>Pyronema</taxon>
    </lineage>
</organism>
<gene>
    <name evidence="1" type="ORF">PCON_13230</name>
</gene>
<evidence type="ECO:0000313" key="1">
    <source>
        <dbReference type="EMBL" id="CCX32467.1"/>
    </source>
</evidence>
<reference evidence="1 2" key="1">
    <citation type="journal article" date="2013" name="PLoS Genet.">
        <title>The genome and development-dependent transcriptomes of Pyronema confluens: a window into fungal evolution.</title>
        <authorList>
            <person name="Traeger S."/>
            <person name="Altegoer F."/>
            <person name="Freitag M."/>
            <person name="Gabaldon T."/>
            <person name="Kempken F."/>
            <person name="Kumar A."/>
            <person name="Marcet-Houben M."/>
            <person name="Poggeler S."/>
            <person name="Stajich J.E."/>
            <person name="Nowrousian M."/>
        </authorList>
    </citation>
    <scope>NUCLEOTIDE SEQUENCE [LARGE SCALE GENOMIC DNA]</scope>
    <source>
        <strain evidence="2">CBS 100304</strain>
        <tissue evidence="1">Vegetative mycelium</tissue>
    </source>
</reference>
<accession>U4LLK6</accession>
<name>U4LLK6_PYROM</name>
<sequence>MTPKTPIHVSISWVRTRYPRPSQLWSFLEPIDKDFIIDNFLHIILFEGVPDEHLRHPGPLRNIVTTHKVPSKIRSYLQSIDKSHLIGHCVNLVFASAAKMNHCVYCHKTYMINWEESCRIRHWGELKVVHNHELELSCCGQRLSTKDYPSLANKPKHYNYSKSDYESFIRQKPFCYSGIHHSTPIITLAEADLIDDSHRWRIKPCYMPGIGGLCCEKMECEKATLGIGMSKKHTGNEDE</sequence>
<proteinExistence type="predicted"/>
<protein>
    <submittedName>
        <fullName evidence="1">Uncharacterized protein</fullName>
    </submittedName>
</protein>
<dbReference type="Proteomes" id="UP000018144">
    <property type="component" value="Unassembled WGS sequence"/>
</dbReference>
<dbReference type="EMBL" id="HF935878">
    <property type="protein sequence ID" value="CCX32467.1"/>
    <property type="molecule type" value="Genomic_DNA"/>
</dbReference>
<dbReference type="AlphaFoldDB" id="U4LLK6"/>
<keyword evidence="2" id="KW-1185">Reference proteome</keyword>